<dbReference type="EMBL" id="MT670417">
    <property type="protein sequence ID" value="QNN99971.1"/>
    <property type="molecule type" value="Genomic_DNA"/>
</dbReference>
<proteinExistence type="predicted"/>
<organism evidence="1 2">
    <name type="scientific">Pseudomonas phage phiPsa267</name>
    <dbReference type="NCBI Taxonomy" id="1460361"/>
    <lineage>
        <taxon>Viruses</taxon>
        <taxon>Duplodnaviria</taxon>
        <taxon>Heunggongvirae</taxon>
        <taxon>Uroviricota</taxon>
        <taxon>Caudoviricetes</taxon>
        <taxon>Vandenendeviridae</taxon>
        <taxon>Gorskivirinae</taxon>
        <taxon>Otagovirus</taxon>
        <taxon>Otagovirus psa267</taxon>
    </lineage>
</organism>
<dbReference type="Proteomes" id="UP000516074">
    <property type="component" value="Segment"/>
</dbReference>
<evidence type="ECO:0000313" key="1">
    <source>
        <dbReference type="EMBL" id="QNN99971.1"/>
    </source>
</evidence>
<name>A0A7G9V116_9CAUD</name>
<evidence type="ECO:0000313" key="2">
    <source>
        <dbReference type="Proteomes" id="UP000516074"/>
    </source>
</evidence>
<keyword evidence="2" id="KW-1185">Reference proteome</keyword>
<gene>
    <name evidence="1" type="ORF">phiPsa267_150</name>
</gene>
<reference evidence="1 2" key="1">
    <citation type="submission" date="2020-06" db="EMBL/GenBank/DDBJ databases">
        <title>Characterization of Pseudomonas phiPsa374-like phages.</title>
        <authorList>
            <person name="Warring S."/>
            <person name="Malone L.M."/>
            <person name="Easingwood R.A."/>
            <person name="Rigano L."/>
            <person name="Frampton R.A."/>
            <person name="Lopez Acedo E."/>
            <person name="Templeton M.D."/>
            <person name="Kleffmann T."/>
            <person name="Bostina M."/>
            <person name="Fineran P.C."/>
        </authorList>
    </citation>
    <scope>NUCLEOTIDE SEQUENCE [LARGE SCALE GENOMIC DNA]</scope>
</reference>
<sequence>MLLNPDMMKWKLTGPTGVKFFYASEEHMVKAVTEGGSSYTKMACYVINPQGRFIKNRSAGDQFPNLLLEMGRDKVNEFFDFMETV</sequence>
<accession>A0A7G9V116</accession>
<protein>
    <submittedName>
        <fullName evidence="1">Uncharacterized protein</fullName>
    </submittedName>
</protein>